<dbReference type="EMBL" id="PRLL01000002">
    <property type="protein sequence ID" value="RYC73916.1"/>
    <property type="molecule type" value="Genomic_DNA"/>
</dbReference>
<comment type="subcellular location">
    <subcellularLocation>
        <location evidence="5">Cell membrane</location>
        <topology evidence="5">Peripheral membrane protein</topology>
        <orientation evidence="5">Cytoplasmic side</orientation>
    </subcellularLocation>
    <text evidence="5">Localizes to the Z ring in an FtsZ-dependent manner. Targeted to the membrane through a conserved C-terminal amphipathic helix.</text>
</comment>
<dbReference type="InterPro" id="IPR020823">
    <property type="entry name" value="Cell_div_FtsA"/>
</dbReference>
<evidence type="ECO:0000259" key="7">
    <source>
        <dbReference type="SMART" id="SM00842"/>
    </source>
</evidence>
<dbReference type="InterPro" id="IPR003494">
    <property type="entry name" value="SHS2_FtsA"/>
</dbReference>
<dbReference type="Pfam" id="PF02491">
    <property type="entry name" value="SHS2_FTSA"/>
    <property type="match status" value="1"/>
</dbReference>
<accession>A0ABY0FM82</accession>
<evidence type="ECO:0000256" key="5">
    <source>
        <dbReference type="HAMAP-Rule" id="MF_02033"/>
    </source>
</evidence>
<evidence type="ECO:0000256" key="4">
    <source>
        <dbReference type="ARBA" id="ARBA00023306"/>
    </source>
</evidence>
<dbReference type="Proteomes" id="UP001191004">
    <property type="component" value="Unassembled WGS sequence"/>
</dbReference>
<evidence type="ECO:0000256" key="2">
    <source>
        <dbReference type="ARBA" id="ARBA00022618"/>
    </source>
</evidence>
<dbReference type="HAMAP" id="MF_02033">
    <property type="entry name" value="FtsA"/>
    <property type="match status" value="1"/>
</dbReference>
<proteinExistence type="inferred from homology"/>
<dbReference type="RefSeq" id="WP_129604119.1">
    <property type="nucleotide sequence ID" value="NZ_PRLL01000002.1"/>
</dbReference>
<dbReference type="CDD" id="cd24048">
    <property type="entry name" value="ASKHA_NBD_FtsA"/>
    <property type="match status" value="1"/>
</dbReference>
<keyword evidence="4 5" id="KW-0131">Cell cycle</keyword>
<comment type="caution">
    <text evidence="8">The sequence shown here is derived from an EMBL/GenBank/DDBJ whole genome shotgun (WGS) entry which is preliminary data.</text>
</comment>
<name>A0ABY0FM82_9BACT</name>
<reference evidence="8 9" key="2">
    <citation type="journal article" date="2020" name="Cell Rep.">
        <title>Acquisition and Adaptation of Ultra-small Parasitic Reduced Genome Bacteria to Mammalian Hosts.</title>
        <authorList>
            <person name="McLean J.S."/>
            <person name="Bor B."/>
            <person name="Kerns K.A."/>
            <person name="Liu Q."/>
            <person name="To T.T."/>
            <person name="Solden L."/>
            <person name="Hendrickson E.L."/>
            <person name="Wrighton K."/>
            <person name="Shi W."/>
            <person name="He X."/>
        </authorList>
    </citation>
    <scope>NUCLEOTIDE SEQUENCE [LARGE SCALE GENOMIC DNA]</scope>
    <source>
        <strain evidence="8 9">TM7_KMM_G3_1_HOT_351</strain>
    </source>
</reference>
<dbReference type="GO" id="GO:0051301">
    <property type="term" value="P:cell division"/>
    <property type="evidence" value="ECO:0007669"/>
    <property type="project" value="UniProtKB-KW"/>
</dbReference>
<dbReference type="SMART" id="SM00842">
    <property type="entry name" value="FtsA"/>
    <property type="match status" value="1"/>
</dbReference>
<dbReference type="InterPro" id="IPR050696">
    <property type="entry name" value="FtsA/MreB"/>
</dbReference>
<comment type="subunit">
    <text evidence="5">Self-interacts. Interacts with FtsZ.</text>
</comment>
<dbReference type="PANTHER" id="PTHR32432">
    <property type="entry name" value="CELL DIVISION PROTEIN FTSA-RELATED"/>
    <property type="match status" value="1"/>
</dbReference>
<dbReference type="PANTHER" id="PTHR32432:SF4">
    <property type="entry name" value="CELL DIVISION PROTEIN FTSA"/>
    <property type="match status" value="1"/>
</dbReference>
<dbReference type="SUPFAM" id="SSF53067">
    <property type="entry name" value="Actin-like ATPase domain"/>
    <property type="match status" value="2"/>
</dbReference>
<gene>
    <name evidence="8" type="primary">ftsA_1</name>
    <name evidence="5" type="synonym">ftsA</name>
    <name evidence="8" type="ORF">G3KMM_00144</name>
</gene>
<organism evidence="8 9">
    <name type="scientific">Candidatus Nanosyncoccus nanoralicus</name>
    <dbReference type="NCBI Taxonomy" id="2171996"/>
    <lineage>
        <taxon>Bacteria</taxon>
        <taxon>Candidatus Saccharimonadota</taxon>
        <taxon>Candidatus Nanosyncoccalia</taxon>
        <taxon>Candidatus Nanosyncoccales</taxon>
        <taxon>Candidatus Nanosyncoccaceae</taxon>
        <taxon>Candidatus Nanosyncoccus</taxon>
    </lineage>
</organism>
<dbReference type="PIRSF" id="PIRSF003101">
    <property type="entry name" value="FtsA"/>
    <property type="match status" value="1"/>
</dbReference>
<reference evidence="8 9" key="1">
    <citation type="journal article" date="2018" name="bioRxiv">
        <title>Evidence of independent acquisition and adaption of ultra-small bacteria to human hosts across the highly diverse yet reduced genomes of the phylum Saccharibacteria.</title>
        <authorList>
            <person name="McLean J.S."/>
            <person name="Bor B."/>
            <person name="To T.T."/>
            <person name="Liu Q."/>
            <person name="Kearns K.A."/>
            <person name="Solden L.M."/>
            <person name="Wrighton K.C."/>
            <person name="He X."/>
            <person name="Shi W."/>
        </authorList>
    </citation>
    <scope>NUCLEOTIDE SEQUENCE [LARGE SCALE GENOMIC DNA]</scope>
    <source>
        <strain evidence="8 9">TM7_KMM_G3_1_HOT_351</strain>
    </source>
</reference>
<protein>
    <recommendedName>
        <fullName evidence="5 6">Cell division protein FtsA</fullName>
    </recommendedName>
</protein>
<evidence type="ECO:0000256" key="6">
    <source>
        <dbReference type="PIRNR" id="PIRNR003101"/>
    </source>
</evidence>
<sequence>MNDQLPRFMLGIDVGTQYIRAVALSEYQGEISVIANSEVKNNGGMSKGVITNLAGPVESLNRAIVMIDQTSGKSLKSAYTSINGSQVGAVQTQGMISIMGGEAISPNDLKRIQEMSLAGVIPNNREVLKVIPTNYIVDGQSGIRDPLGMNAMKLEMQASVVSALVPSCLNLRKLTENVSIESLELVPTAVASARVVLTEQQKDNGVAVVDLGASTTSVAVFMDGFLQHYAVLNAGANNITNDLAIGLAINPGVAEEIKLRYVSADFPESDKTIVTKVGDETVSFTKDEVNQIVRERLIDIFEHVEKILKQAGYAQKLPEGLVIVGGGAMMRNLDKFVKDLLGMAVRIGRPTEKLGGVFDLVENPKYTTALGLALMMYDDELTVGEVSNETQEGGLFSFLNIFKKK</sequence>
<keyword evidence="2 5" id="KW-0132">Cell division</keyword>
<evidence type="ECO:0000313" key="9">
    <source>
        <dbReference type="Proteomes" id="UP001191004"/>
    </source>
</evidence>
<comment type="similarity">
    <text evidence="5 6">Belongs to the FtsA/MreB family.</text>
</comment>
<dbReference type="Gene3D" id="3.30.1490.110">
    <property type="match status" value="1"/>
</dbReference>
<evidence type="ECO:0000313" key="8">
    <source>
        <dbReference type="EMBL" id="RYC73916.1"/>
    </source>
</evidence>
<comment type="function">
    <text evidence="5 6">Cell division protein that is involved in the assembly of the Z ring. May serve as a membrane anchor for the Z ring.</text>
</comment>
<dbReference type="NCBIfam" id="TIGR01174">
    <property type="entry name" value="ftsA"/>
    <property type="match status" value="1"/>
</dbReference>
<dbReference type="InterPro" id="IPR043129">
    <property type="entry name" value="ATPase_NBD"/>
</dbReference>
<feature type="domain" description="SHS2" evidence="7">
    <location>
        <begin position="9"/>
        <end position="196"/>
    </location>
</feature>
<keyword evidence="1 5" id="KW-1003">Cell membrane</keyword>
<dbReference type="Pfam" id="PF14450">
    <property type="entry name" value="FtsA"/>
    <property type="match status" value="1"/>
</dbReference>
<keyword evidence="9" id="KW-1185">Reference proteome</keyword>
<keyword evidence="3 5" id="KW-0472">Membrane</keyword>
<dbReference type="Gene3D" id="3.30.420.40">
    <property type="match status" value="2"/>
</dbReference>
<evidence type="ECO:0000256" key="3">
    <source>
        <dbReference type="ARBA" id="ARBA00023136"/>
    </source>
</evidence>
<evidence type="ECO:0000256" key="1">
    <source>
        <dbReference type="ARBA" id="ARBA00022475"/>
    </source>
</evidence>